<dbReference type="GO" id="GO:0005737">
    <property type="term" value="C:cytoplasm"/>
    <property type="evidence" value="ECO:0007669"/>
    <property type="project" value="UniProtKB-SubCell"/>
</dbReference>
<dbReference type="Pfam" id="PF02410">
    <property type="entry name" value="RsfS"/>
    <property type="match status" value="1"/>
</dbReference>
<evidence type="ECO:0000256" key="2">
    <source>
        <dbReference type="HAMAP-Rule" id="MF_01477"/>
    </source>
</evidence>
<dbReference type="GO" id="GO:0043023">
    <property type="term" value="F:ribosomal large subunit binding"/>
    <property type="evidence" value="ECO:0007669"/>
    <property type="project" value="TreeGrafter"/>
</dbReference>
<dbReference type="GO" id="GO:0090071">
    <property type="term" value="P:negative regulation of ribosome biogenesis"/>
    <property type="evidence" value="ECO:0007669"/>
    <property type="project" value="UniProtKB-UniRule"/>
</dbReference>
<evidence type="ECO:0000313" key="4">
    <source>
        <dbReference type="Proteomes" id="UP000003781"/>
    </source>
</evidence>
<dbReference type="OrthoDB" id="9793681at2"/>
<dbReference type="AlphaFoldDB" id="A3IPE6"/>
<accession>A3IPE6</accession>
<dbReference type="SUPFAM" id="SSF81301">
    <property type="entry name" value="Nucleotidyltransferase"/>
    <property type="match status" value="1"/>
</dbReference>
<name>A3IPE6_9CHRO</name>
<keyword evidence="2" id="KW-0963">Cytoplasm</keyword>
<evidence type="ECO:0000256" key="1">
    <source>
        <dbReference type="ARBA" id="ARBA00010574"/>
    </source>
</evidence>
<dbReference type="RefSeq" id="WP_008275264.1">
    <property type="nucleotide sequence ID" value="NZ_AAXW01000012.1"/>
</dbReference>
<dbReference type="InterPro" id="IPR004394">
    <property type="entry name" value="Iojap/RsfS/C7orf30"/>
</dbReference>
<dbReference type="GO" id="GO:0042256">
    <property type="term" value="P:cytosolic ribosome assembly"/>
    <property type="evidence" value="ECO:0007669"/>
    <property type="project" value="UniProtKB-UniRule"/>
</dbReference>
<reference evidence="3 4" key="1">
    <citation type="submission" date="2007-03" db="EMBL/GenBank/DDBJ databases">
        <authorList>
            <person name="Stal L."/>
            <person name="Ferriera S."/>
            <person name="Johnson J."/>
            <person name="Kravitz S."/>
            <person name="Beeson K."/>
            <person name="Sutton G."/>
            <person name="Rogers Y.-H."/>
            <person name="Friedman R."/>
            <person name="Frazier M."/>
            <person name="Venter J.C."/>
        </authorList>
    </citation>
    <scope>NUCLEOTIDE SEQUENCE [LARGE SCALE GENOMIC DNA]</scope>
    <source>
        <strain evidence="3 4">CCY0110</strain>
    </source>
</reference>
<comment type="function">
    <text evidence="2">Functions as a ribosomal silencing factor. Interacts with ribosomal protein uL14 (rplN), blocking formation of intersubunit bridge B8. Prevents association of the 30S and 50S ribosomal subunits and the formation of functional ribosomes, thus repressing translation.</text>
</comment>
<comment type="subunit">
    <text evidence="2">Interacts with ribosomal protein uL14 (rplN).</text>
</comment>
<protein>
    <recommendedName>
        <fullName evidence="2">Ribosomal silencing factor RsfS</fullName>
    </recommendedName>
</protein>
<gene>
    <name evidence="2" type="primary">rsfS</name>
    <name evidence="3" type="ORF">CY0110_26308</name>
</gene>
<evidence type="ECO:0000313" key="3">
    <source>
        <dbReference type="EMBL" id="EAZ91711.1"/>
    </source>
</evidence>
<dbReference type="InterPro" id="IPR043519">
    <property type="entry name" value="NT_sf"/>
</dbReference>
<dbReference type="eggNOG" id="COG0799">
    <property type="taxonomic scope" value="Bacteria"/>
</dbReference>
<dbReference type="Gene3D" id="3.30.460.10">
    <property type="entry name" value="Beta Polymerase, domain 2"/>
    <property type="match status" value="1"/>
</dbReference>
<dbReference type="HAMAP" id="MF_01477">
    <property type="entry name" value="Iojap_RsfS"/>
    <property type="match status" value="1"/>
</dbReference>
<dbReference type="GO" id="GO:0017148">
    <property type="term" value="P:negative regulation of translation"/>
    <property type="evidence" value="ECO:0007669"/>
    <property type="project" value="UniProtKB-UniRule"/>
</dbReference>
<dbReference type="PANTHER" id="PTHR21043:SF0">
    <property type="entry name" value="MITOCHONDRIAL ASSEMBLY OF RIBOSOMAL LARGE SUBUNIT PROTEIN 1"/>
    <property type="match status" value="1"/>
</dbReference>
<comment type="subcellular location">
    <subcellularLocation>
        <location evidence="2">Cytoplasm</location>
    </subcellularLocation>
</comment>
<dbReference type="Proteomes" id="UP000003781">
    <property type="component" value="Unassembled WGS sequence"/>
</dbReference>
<keyword evidence="2" id="KW-0678">Repressor</keyword>
<sequence length="147" mass="16792">MTHYENTIANYSSNLTVIENTSDKQIQNLALTIAQAADDRKASDITILKVTEVSYLTDYFVIVTGFSRTQVKAIADAIEEKVYQTHQQVPKQTEGKNDGNWILQDFGDVIVHIFLPEEREFYNLEAFWGHAERLEFSSLEVTQVSRS</sequence>
<proteinExistence type="inferred from homology"/>
<dbReference type="NCBIfam" id="TIGR00090">
    <property type="entry name" value="rsfS_iojap_ybeB"/>
    <property type="match status" value="1"/>
</dbReference>
<organism evidence="3 4">
    <name type="scientific">Crocosphaera chwakensis CCY0110</name>
    <dbReference type="NCBI Taxonomy" id="391612"/>
    <lineage>
        <taxon>Bacteria</taxon>
        <taxon>Bacillati</taxon>
        <taxon>Cyanobacteriota</taxon>
        <taxon>Cyanophyceae</taxon>
        <taxon>Oscillatoriophycideae</taxon>
        <taxon>Chroococcales</taxon>
        <taxon>Aphanothecaceae</taxon>
        <taxon>Crocosphaera</taxon>
        <taxon>Crocosphaera chwakensis</taxon>
    </lineage>
</organism>
<comment type="caution">
    <text evidence="3">The sequence shown here is derived from an EMBL/GenBank/DDBJ whole genome shotgun (WGS) entry which is preliminary data.</text>
</comment>
<dbReference type="PANTHER" id="PTHR21043">
    <property type="entry name" value="IOJAP SUPERFAMILY ORTHOLOG"/>
    <property type="match status" value="1"/>
</dbReference>
<keyword evidence="4" id="KW-1185">Reference proteome</keyword>
<dbReference type="EMBL" id="AAXW01000012">
    <property type="protein sequence ID" value="EAZ91711.1"/>
    <property type="molecule type" value="Genomic_DNA"/>
</dbReference>
<comment type="similarity">
    <text evidence="1 2">Belongs to the Iojap/RsfS family.</text>
</comment>
<keyword evidence="2" id="KW-0810">Translation regulation</keyword>